<feature type="transmembrane region" description="Helical" evidence="14">
    <location>
        <begin position="116"/>
        <end position="137"/>
    </location>
</feature>
<dbReference type="GO" id="GO:0006784">
    <property type="term" value="P:heme A biosynthetic process"/>
    <property type="evidence" value="ECO:0007669"/>
    <property type="project" value="InterPro"/>
</dbReference>
<dbReference type="GO" id="GO:0016020">
    <property type="term" value="C:membrane"/>
    <property type="evidence" value="ECO:0007669"/>
    <property type="project" value="UniProtKB-SubCell"/>
</dbReference>
<gene>
    <name evidence="15" type="ORF">SAMN05444128_2951</name>
</gene>
<evidence type="ECO:0000256" key="10">
    <source>
        <dbReference type="ARBA" id="ARBA00023133"/>
    </source>
</evidence>
<protein>
    <submittedName>
        <fullName evidence="15">Cytochrome c oxidase assembly protein subunit 15</fullName>
    </submittedName>
</protein>
<evidence type="ECO:0000256" key="6">
    <source>
        <dbReference type="ARBA" id="ARBA00022989"/>
    </source>
</evidence>
<evidence type="ECO:0000256" key="3">
    <source>
        <dbReference type="ARBA" id="ARBA00022485"/>
    </source>
</evidence>
<feature type="transmembrane region" description="Helical" evidence="14">
    <location>
        <begin position="146"/>
        <end position="166"/>
    </location>
</feature>
<keyword evidence="12" id="KW-1015">Disulfide bond</keyword>
<evidence type="ECO:0000256" key="2">
    <source>
        <dbReference type="ARBA" id="ARBA00022475"/>
    </source>
</evidence>
<evidence type="ECO:0000313" key="16">
    <source>
        <dbReference type="Proteomes" id="UP000187181"/>
    </source>
</evidence>
<keyword evidence="8" id="KW-0408">Iron</keyword>
<keyword evidence="10" id="KW-0350">Heme biosynthesis</keyword>
<dbReference type="SUPFAM" id="SSF56014">
    <property type="entry name" value="Nitrite and sulphite reductase 4Fe-4S domain-like"/>
    <property type="match status" value="1"/>
</dbReference>
<dbReference type="GO" id="GO:0051539">
    <property type="term" value="F:4 iron, 4 sulfur cluster binding"/>
    <property type="evidence" value="ECO:0007669"/>
    <property type="project" value="UniProtKB-KW"/>
</dbReference>
<sequence>MTNKSFPYKRFRNIGVLTVVAVYFLILVGGIVRSTGSGMGCPDWPKCFGSWVPPTDVSQLPDDYLEVYKHQRVEKNQRLAGLLDKVGFDTVAGELRDHPLQHIETDFNVTKTWIEYINRLVGVVIGILIFLTVLYAIPYLKSDKSVFYLSLLSFVLVGFQGWLGSIVVSTNLLPVTISIHMAVALVLVALLQYVVIRSQSAFITPRFEASKQLFFVIGLVAAATFVQILIGTQVREEVDTVAFEMNGSNRDLWVDQLGLSFNIHRSFSILLLALHLYMAYLIYKLKDRRLNMMTNWMMVLLVAEIAFGVIMAYFAIPAFLQPLHLTIATLLFGVQFLILIFYYYASKKAVEKPVVVLN</sequence>
<keyword evidence="5" id="KW-0479">Metal-binding</keyword>
<dbReference type="Pfam" id="PF02628">
    <property type="entry name" value="COX15-CtaA"/>
    <property type="match status" value="2"/>
</dbReference>
<dbReference type="Proteomes" id="UP000187181">
    <property type="component" value="Unassembled WGS sequence"/>
</dbReference>
<feature type="transmembrane region" description="Helical" evidence="14">
    <location>
        <begin position="172"/>
        <end position="193"/>
    </location>
</feature>
<accession>A0A1R3XMH7</accession>
<comment type="pathway">
    <text evidence="13">Porphyrin-containing compound metabolism.</text>
</comment>
<reference evidence="16" key="1">
    <citation type="submission" date="2017-01" db="EMBL/GenBank/DDBJ databases">
        <authorList>
            <person name="Varghese N."/>
            <person name="Submissions S."/>
        </authorList>
    </citation>
    <scope>NUCLEOTIDE SEQUENCE [LARGE SCALE GENOMIC DNA]</scope>
    <source>
        <strain evidence="16">LP100</strain>
    </source>
</reference>
<evidence type="ECO:0000256" key="9">
    <source>
        <dbReference type="ARBA" id="ARBA00023014"/>
    </source>
</evidence>
<dbReference type="OrthoDB" id="1447144at2"/>
<evidence type="ECO:0000256" key="4">
    <source>
        <dbReference type="ARBA" id="ARBA00022692"/>
    </source>
</evidence>
<keyword evidence="9" id="KW-0411">Iron-sulfur</keyword>
<keyword evidence="2" id="KW-1003">Cell membrane</keyword>
<feature type="transmembrane region" description="Helical" evidence="14">
    <location>
        <begin position="263"/>
        <end position="283"/>
    </location>
</feature>
<dbReference type="GO" id="GO:0016491">
    <property type="term" value="F:oxidoreductase activity"/>
    <property type="evidence" value="ECO:0007669"/>
    <property type="project" value="UniProtKB-KW"/>
</dbReference>
<keyword evidence="7" id="KW-0560">Oxidoreductase</keyword>
<proteinExistence type="predicted"/>
<dbReference type="AlphaFoldDB" id="A0A1R3XMH7"/>
<evidence type="ECO:0000256" key="14">
    <source>
        <dbReference type="SAM" id="Phobius"/>
    </source>
</evidence>
<dbReference type="InterPro" id="IPR045854">
    <property type="entry name" value="NO2/SO3_Rdtase_4Fe4S_sf"/>
</dbReference>
<evidence type="ECO:0000256" key="5">
    <source>
        <dbReference type="ARBA" id="ARBA00022723"/>
    </source>
</evidence>
<keyword evidence="4 14" id="KW-0812">Transmembrane</keyword>
<keyword evidence="16" id="KW-1185">Reference proteome</keyword>
<feature type="transmembrane region" description="Helical" evidence="14">
    <location>
        <begin position="213"/>
        <end position="230"/>
    </location>
</feature>
<comment type="subcellular location">
    <subcellularLocation>
        <location evidence="1">Membrane</location>
        <topology evidence="1">Multi-pass membrane protein</topology>
    </subcellularLocation>
</comment>
<dbReference type="InterPro" id="IPR003780">
    <property type="entry name" value="COX15/CtaA_fam"/>
</dbReference>
<evidence type="ECO:0000256" key="11">
    <source>
        <dbReference type="ARBA" id="ARBA00023136"/>
    </source>
</evidence>
<name>A0A1R3XMH7_9BACT</name>
<keyword evidence="6 14" id="KW-1133">Transmembrane helix</keyword>
<dbReference type="PANTHER" id="PTHR35457">
    <property type="entry name" value="HEME A SYNTHASE"/>
    <property type="match status" value="1"/>
</dbReference>
<keyword evidence="11 14" id="KW-0472">Membrane</keyword>
<evidence type="ECO:0000256" key="12">
    <source>
        <dbReference type="ARBA" id="ARBA00023157"/>
    </source>
</evidence>
<evidence type="ECO:0000256" key="1">
    <source>
        <dbReference type="ARBA" id="ARBA00004141"/>
    </source>
</evidence>
<organism evidence="15 16">
    <name type="scientific">Pontibacter indicus</name>
    <dbReference type="NCBI Taxonomy" id="1317125"/>
    <lineage>
        <taxon>Bacteria</taxon>
        <taxon>Pseudomonadati</taxon>
        <taxon>Bacteroidota</taxon>
        <taxon>Cytophagia</taxon>
        <taxon>Cytophagales</taxon>
        <taxon>Hymenobacteraceae</taxon>
        <taxon>Pontibacter</taxon>
    </lineage>
</organism>
<feature type="transmembrane region" description="Helical" evidence="14">
    <location>
        <begin position="322"/>
        <end position="344"/>
    </location>
</feature>
<dbReference type="EMBL" id="FTPP01000002">
    <property type="protein sequence ID" value="SIT92796.1"/>
    <property type="molecule type" value="Genomic_DNA"/>
</dbReference>
<dbReference type="InterPro" id="IPR050450">
    <property type="entry name" value="COX15/CtaA_HemeA_synthase"/>
</dbReference>
<evidence type="ECO:0000256" key="8">
    <source>
        <dbReference type="ARBA" id="ARBA00023004"/>
    </source>
</evidence>
<dbReference type="RefSeq" id="WP_076670094.1">
    <property type="nucleotide sequence ID" value="NZ_FTPP01000002.1"/>
</dbReference>
<feature type="transmembrane region" description="Helical" evidence="14">
    <location>
        <begin position="12"/>
        <end position="32"/>
    </location>
</feature>
<keyword evidence="3" id="KW-0004">4Fe-4S</keyword>
<dbReference type="STRING" id="1317125.SAMN05444128_2951"/>
<evidence type="ECO:0000313" key="15">
    <source>
        <dbReference type="EMBL" id="SIT92796.1"/>
    </source>
</evidence>
<dbReference type="PANTHER" id="PTHR35457:SF1">
    <property type="entry name" value="HEME A SYNTHASE"/>
    <property type="match status" value="1"/>
</dbReference>
<evidence type="ECO:0000256" key="13">
    <source>
        <dbReference type="ARBA" id="ARBA00023444"/>
    </source>
</evidence>
<dbReference type="GO" id="GO:0046872">
    <property type="term" value="F:metal ion binding"/>
    <property type="evidence" value="ECO:0007669"/>
    <property type="project" value="UniProtKB-KW"/>
</dbReference>
<evidence type="ECO:0000256" key="7">
    <source>
        <dbReference type="ARBA" id="ARBA00023002"/>
    </source>
</evidence>
<feature type="transmembrane region" description="Helical" evidence="14">
    <location>
        <begin position="295"/>
        <end position="316"/>
    </location>
</feature>